<accession>A0ABT3J4J3</accession>
<proteinExistence type="predicted"/>
<evidence type="ECO:0000313" key="1">
    <source>
        <dbReference type="EMBL" id="MCW3782607.1"/>
    </source>
</evidence>
<name>A0ABT3J4J3_9RHOB</name>
<dbReference type="EMBL" id="JAPDOG010000011">
    <property type="protein sequence ID" value="MCW3782607.1"/>
    <property type="molecule type" value="Genomic_DNA"/>
</dbReference>
<protein>
    <submittedName>
        <fullName evidence="1">HNH endonuclease</fullName>
    </submittedName>
</protein>
<organism evidence="1 2">
    <name type="scientific">Defluviimonas salinarum</name>
    <dbReference type="NCBI Taxonomy" id="2992147"/>
    <lineage>
        <taxon>Bacteria</taxon>
        <taxon>Pseudomonadati</taxon>
        <taxon>Pseudomonadota</taxon>
        <taxon>Alphaproteobacteria</taxon>
        <taxon>Rhodobacterales</taxon>
        <taxon>Paracoccaceae</taxon>
        <taxon>Albidovulum</taxon>
    </lineage>
</organism>
<keyword evidence="1" id="KW-0255">Endonuclease</keyword>
<reference evidence="1 2" key="1">
    <citation type="submission" date="2022-10" db="EMBL/GenBank/DDBJ databases">
        <title>Defluviimonas sp. CAU 1641 isolated from mud.</title>
        <authorList>
            <person name="Kim W."/>
        </authorList>
    </citation>
    <scope>NUCLEOTIDE SEQUENCE [LARGE SCALE GENOMIC DNA]</scope>
    <source>
        <strain evidence="1 2">CAU 1641</strain>
    </source>
</reference>
<evidence type="ECO:0000313" key="2">
    <source>
        <dbReference type="Proteomes" id="UP001207582"/>
    </source>
</evidence>
<keyword evidence="1" id="KW-0540">Nuclease</keyword>
<gene>
    <name evidence="1" type="ORF">OM960_13525</name>
</gene>
<keyword evidence="1" id="KW-0378">Hydrolase</keyword>
<keyword evidence="2" id="KW-1185">Reference proteome</keyword>
<sequence>MLADMMRSSLVTMNLRVLDHAALLVPQAADCAAVFARDKDRCHVCGFRVPGMMEIDHLKGHRKCGPEAMACICQFCHNLRHPLWAGARKRIVPVFAPDLTQEDLHRLAWVVLAWRDAGEAPVDVSGIRADIAARHDRLKEILGCIDAESLFEAAFSLRDMVGEKQAMETLMRVDQYLRFWPAEVMPGHENLLKGSRLSTWSLGGYKVIAQMAARAIREDTNPDFEKIRAAAASMAEQQG</sequence>
<dbReference type="Proteomes" id="UP001207582">
    <property type="component" value="Unassembled WGS sequence"/>
</dbReference>
<comment type="caution">
    <text evidence="1">The sequence shown here is derived from an EMBL/GenBank/DDBJ whole genome shotgun (WGS) entry which is preliminary data.</text>
</comment>
<dbReference type="GO" id="GO:0004519">
    <property type="term" value="F:endonuclease activity"/>
    <property type="evidence" value="ECO:0007669"/>
    <property type="project" value="UniProtKB-KW"/>
</dbReference>